<dbReference type="Proteomes" id="UP000265520">
    <property type="component" value="Unassembled WGS sequence"/>
</dbReference>
<reference evidence="1 2" key="1">
    <citation type="journal article" date="2018" name="Front. Plant Sci.">
        <title>Red Clover (Trifolium pratense) and Zigzag Clover (T. medium) - A Picture of Genomic Similarities and Differences.</title>
        <authorList>
            <person name="Dluhosova J."/>
            <person name="Istvanek J."/>
            <person name="Nedelnik J."/>
            <person name="Repkova J."/>
        </authorList>
    </citation>
    <scope>NUCLEOTIDE SEQUENCE [LARGE SCALE GENOMIC DNA]</scope>
    <source>
        <strain evidence="2">cv. 10/8</strain>
        <tissue evidence="1">Leaf</tissue>
    </source>
</reference>
<keyword evidence="2" id="KW-1185">Reference proteome</keyword>
<accession>A0A392TG88</accession>
<evidence type="ECO:0000313" key="1">
    <source>
        <dbReference type="EMBL" id="MCI60179.1"/>
    </source>
</evidence>
<proteinExistence type="predicted"/>
<dbReference type="AlphaFoldDB" id="A0A392TG88"/>
<feature type="non-terminal residue" evidence="1">
    <location>
        <position position="58"/>
    </location>
</feature>
<dbReference type="EMBL" id="LXQA010576875">
    <property type="protein sequence ID" value="MCI60179.1"/>
    <property type="molecule type" value="Genomic_DNA"/>
</dbReference>
<protein>
    <submittedName>
        <fullName evidence="1">Uncharacterized protein</fullName>
    </submittedName>
</protein>
<sequence length="58" mass="6897">MGAQERLIKVQKDKVDWCLKIDVRENPKEVSQAAGWRMKIHLEDLEEEMSQLKMEEEP</sequence>
<evidence type="ECO:0000313" key="2">
    <source>
        <dbReference type="Proteomes" id="UP000265520"/>
    </source>
</evidence>
<comment type="caution">
    <text evidence="1">The sequence shown here is derived from an EMBL/GenBank/DDBJ whole genome shotgun (WGS) entry which is preliminary data.</text>
</comment>
<name>A0A392TG88_9FABA</name>
<organism evidence="1 2">
    <name type="scientific">Trifolium medium</name>
    <dbReference type="NCBI Taxonomy" id="97028"/>
    <lineage>
        <taxon>Eukaryota</taxon>
        <taxon>Viridiplantae</taxon>
        <taxon>Streptophyta</taxon>
        <taxon>Embryophyta</taxon>
        <taxon>Tracheophyta</taxon>
        <taxon>Spermatophyta</taxon>
        <taxon>Magnoliopsida</taxon>
        <taxon>eudicotyledons</taxon>
        <taxon>Gunneridae</taxon>
        <taxon>Pentapetalae</taxon>
        <taxon>rosids</taxon>
        <taxon>fabids</taxon>
        <taxon>Fabales</taxon>
        <taxon>Fabaceae</taxon>
        <taxon>Papilionoideae</taxon>
        <taxon>50 kb inversion clade</taxon>
        <taxon>NPAAA clade</taxon>
        <taxon>Hologalegina</taxon>
        <taxon>IRL clade</taxon>
        <taxon>Trifolieae</taxon>
        <taxon>Trifolium</taxon>
    </lineage>
</organism>